<reference evidence="2" key="1">
    <citation type="submission" date="2025-05" db="UniProtKB">
        <authorList>
            <consortium name="RefSeq"/>
        </authorList>
    </citation>
    <scope>NUCLEOTIDE SEQUENCE [LARGE SCALE GENOMIC DNA]</scope>
</reference>
<name>A0ABM3LLG7_BICAN</name>
<reference evidence="3" key="2">
    <citation type="submission" date="2025-08" db="UniProtKB">
        <authorList>
            <consortium name="RefSeq"/>
        </authorList>
    </citation>
    <scope>IDENTIFICATION</scope>
</reference>
<dbReference type="InterPro" id="IPR019341">
    <property type="entry name" value="Alpha/Gamma-adaptin-bd_p34"/>
</dbReference>
<dbReference type="Proteomes" id="UP001652582">
    <property type="component" value="Chromosome 1"/>
</dbReference>
<evidence type="ECO:0000313" key="2">
    <source>
        <dbReference type="Proteomes" id="UP001652582"/>
    </source>
</evidence>
<keyword evidence="1" id="KW-0732">Signal</keyword>
<sequence length="234" mass="24999">MSENFLPLILVSAADLASASKLISEIIDNEVTDTDRALRGGRVWRLVNKYYRADVELCAAAPGAPPPPGLQLLEAHVAHVAPGAAPADDARAGAAAVRLLAVDGARAPDALVRWARRRGYEPVPLAERADDAHDAVGVRRLRDALHAHRWRGLLRLDGCAPAGVVDADELDEDEEEEEEEAAVERAEQFAEALGALAEAGAGACAADDDDERRRRAERLVAAFCRALGADLPRL</sequence>
<keyword evidence="2" id="KW-1185">Reference proteome</keyword>
<proteinExistence type="predicted"/>
<dbReference type="GeneID" id="128198441"/>
<protein>
    <submittedName>
        <fullName evidence="3">Uncharacterized protein LOC128198441</fullName>
    </submittedName>
</protein>
<dbReference type="PANTHER" id="PTHR14659:SF1">
    <property type="entry name" value="ALPHA- AND GAMMA-ADAPTIN-BINDING PROTEIN P34"/>
    <property type="match status" value="1"/>
</dbReference>
<gene>
    <name evidence="3" type="primary">LOC128198441</name>
</gene>
<dbReference type="PANTHER" id="PTHR14659">
    <property type="entry name" value="ALPHA- AND GAMMA-ADAPTIN-BINDING PROTEIN P34"/>
    <property type="match status" value="1"/>
</dbReference>
<feature type="signal peptide" evidence="1">
    <location>
        <begin position="1"/>
        <end position="19"/>
    </location>
</feature>
<accession>A0ABM3LLG7</accession>
<evidence type="ECO:0000313" key="3">
    <source>
        <dbReference type="RefSeq" id="XP_052739920.1"/>
    </source>
</evidence>
<evidence type="ECO:0000256" key="1">
    <source>
        <dbReference type="SAM" id="SignalP"/>
    </source>
</evidence>
<organism evidence="2 3">
    <name type="scientific">Bicyclus anynana</name>
    <name type="common">Squinting bush brown butterfly</name>
    <dbReference type="NCBI Taxonomy" id="110368"/>
    <lineage>
        <taxon>Eukaryota</taxon>
        <taxon>Metazoa</taxon>
        <taxon>Ecdysozoa</taxon>
        <taxon>Arthropoda</taxon>
        <taxon>Hexapoda</taxon>
        <taxon>Insecta</taxon>
        <taxon>Pterygota</taxon>
        <taxon>Neoptera</taxon>
        <taxon>Endopterygota</taxon>
        <taxon>Lepidoptera</taxon>
        <taxon>Glossata</taxon>
        <taxon>Ditrysia</taxon>
        <taxon>Papilionoidea</taxon>
        <taxon>Nymphalidae</taxon>
        <taxon>Satyrinae</taxon>
        <taxon>Satyrini</taxon>
        <taxon>Mycalesina</taxon>
        <taxon>Bicyclus</taxon>
    </lineage>
</organism>
<dbReference type="RefSeq" id="XP_052739920.1">
    <property type="nucleotide sequence ID" value="XM_052883960.1"/>
</dbReference>
<feature type="chain" id="PRO_5045428938" evidence="1">
    <location>
        <begin position="20"/>
        <end position="234"/>
    </location>
</feature>